<dbReference type="GO" id="GO:0003677">
    <property type="term" value="F:DNA binding"/>
    <property type="evidence" value="ECO:0007669"/>
    <property type="project" value="UniProtKB-KW"/>
</dbReference>
<dbReference type="PANTHER" id="PTHR33175:SF3">
    <property type="entry name" value="DNA-BINDING PROTEIN HU-BETA"/>
    <property type="match status" value="1"/>
</dbReference>
<name>A0A0R1Y2H8_9LACO</name>
<evidence type="ECO:0000256" key="3">
    <source>
        <dbReference type="ARBA" id="ARBA00023067"/>
    </source>
</evidence>
<dbReference type="Gene3D" id="4.10.520.10">
    <property type="entry name" value="IHF-like DNA-binding proteins"/>
    <property type="match status" value="1"/>
</dbReference>
<dbReference type="GO" id="GO:0030261">
    <property type="term" value="P:chromosome condensation"/>
    <property type="evidence" value="ECO:0007669"/>
    <property type="project" value="UniProtKB-KW"/>
</dbReference>
<keyword evidence="4 6" id="KW-0238">DNA-binding</keyword>
<sequence>MNPNMANKAELIDSVAAETGLTKKDATAAVDAVFSSIQESLSKGDKVQLIGFGNFEVRQRAARKGRNPQTGEEIQIPASKVPAFKPGKALKDSVK</sequence>
<reference evidence="6 7" key="1">
    <citation type="journal article" date="2015" name="Genome Announc.">
        <title>Expanding the biotechnology potential of lactobacilli through comparative genomics of 213 strains and associated genera.</title>
        <authorList>
            <person name="Sun Z."/>
            <person name="Harris H.M."/>
            <person name="McCann A."/>
            <person name="Guo C."/>
            <person name="Argimon S."/>
            <person name="Zhang W."/>
            <person name="Yang X."/>
            <person name="Jeffery I.B."/>
            <person name="Cooney J.C."/>
            <person name="Kagawa T.F."/>
            <person name="Liu W."/>
            <person name="Song Y."/>
            <person name="Salvetti E."/>
            <person name="Wrobel A."/>
            <person name="Rasinkangas P."/>
            <person name="Parkhill J."/>
            <person name="Rea M.C."/>
            <person name="O'Sullivan O."/>
            <person name="Ritari J."/>
            <person name="Douillard F.P."/>
            <person name="Paul Ross R."/>
            <person name="Yang R."/>
            <person name="Briner A.E."/>
            <person name="Felis G.E."/>
            <person name="de Vos W.M."/>
            <person name="Barrangou R."/>
            <person name="Klaenhammer T.R."/>
            <person name="Caufield P.W."/>
            <person name="Cui Y."/>
            <person name="Zhang H."/>
            <person name="O'Toole P.W."/>
        </authorList>
    </citation>
    <scope>NUCLEOTIDE SEQUENCE [LARGE SCALE GENOMIC DNA]</scope>
    <source>
        <strain evidence="6 7">DSM 18527</strain>
    </source>
</reference>
<dbReference type="Proteomes" id="UP000051236">
    <property type="component" value="Unassembled WGS sequence"/>
</dbReference>
<dbReference type="PANTHER" id="PTHR33175">
    <property type="entry name" value="DNA-BINDING PROTEIN HU"/>
    <property type="match status" value="1"/>
</dbReference>
<evidence type="ECO:0000256" key="1">
    <source>
        <dbReference type="ARBA" id="ARBA00010529"/>
    </source>
</evidence>
<gene>
    <name evidence="6" type="ORF">FC83_GL002424</name>
</gene>
<dbReference type="GO" id="GO:0005829">
    <property type="term" value="C:cytosol"/>
    <property type="evidence" value="ECO:0007669"/>
    <property type="project" value="TreeGrafter"/>
</dbReference>
<organism evidence="6 7">
    <name type="scientific">Agrilactobacillus composti DSM 18527 = JCM 14202</name>
    <dbReference type="NCBI Taxonomy" id="1423734"/>
    <lineage>
        <taxon>Bacteria</taxon>
        <taxon>Bacillati</taxon>
        <taxon>Bacillota</taxon>
        <taxon>Bacilli</taxon>
        <taxon>Lactobacillales</taxon>
        <taxon>Lactobacillaceae</taxon>
        <taxon>Agrilactobacillus</taxon>
    </lineage>
</organism>
<keyword evidence="3" id="KW-0226">DNA condensation</keyword>
<dbReference type="FunFam" id="4.10.520.10:FF:000001">
    <property type="entry name" value="DNA-binding protein HU"/>
    <property type="match status" value="1"/>
</dbReference>
<comment type="similarity">
    <text evidence="1 5">Belongs to the bacterial histone-like protein family.</text>
</comment>
<protein>
    <recommendedName>
        <fullName evidence="2">DNA-binding protein HU</fullName>
    </recommendedName>
</protein>
<dbReference type="GO" id="GO:1990103">
    <property type="term" value="C:DnaA-HU complex"/>
    <property type="evidence" value="ECO:0007669"/>
    <property type="project" value="UniProtKB-ARBA"/>
</dbReference>
<dbReference type="GO" id="GO:0042802">
    <property type="term" value="F:identical protein binding"/>
    <property type="evidence" value="ECO:0007669"/>
    <property type="project" value="UniProtKB-ARBA"/>
</dbReference>
<dbReference type="GO" id="GO:1990178">
    <property type="term" value="C:HU-DNA complex"/>
    <property type="evidence" value="ECO:0007669"/>
    <property type="project" value="UniProtKB-ARBA"/>
</dbReference>
<dbReference type="GO" id="GO:0006270">
    <property type="term" value="P:DNA replication initiation"/>
    <property type="evidence" value="ECO:0007669"/>
    <property type="project" value="UniProtKB-ARBA"/>
</dbReference>
<dbReference type="InterPro" id="IPR010992">
    <property type="entry name" value="IHF-like_DNA-bd_dom_sf"/>
</dbReference>
<evidence type="ECO:0000256" key="2">
    <source>
        <dbReference type="ARBA" id="ARBA00021922"/>
    </source>
</evidence>
<dbReference type="InterPro" id="IPR000119">
    <property type="entry name" value="Hist_DNA-bd"/>
</dbReference>
<keyword evidence="7" id="KW-1185">Reference proteome</keyword>
<evidence type="ECO:0000256" key="5">
    <source>
        <dbReference type="RuleBase" id="RU003939"/>
    </source>
</evidence>
<dbReference type="Pfam" id="PF00216">
    <property type="entry name" value="Bac_DNA_binding"/>
    <property type="match status" value="1"/>
</dbReference>
<dbReference type="eggNOG" id="COG0776">
    <property type="taxonomic scope" value="Bacteria"/>
</dbReference>
<evidence type="ECO:0000313" key="7">
    <source>
        <dbReference type="Proteomes" id="UP000051236"/>
    </source>
</evidence>
<dbReference type="SMART" id="SM00411">
    <property type="entry name" value="BHL"/>
    <property type="match status" value="1"/>
</dbReference>
<dbReference type="STRING" id="1423734.FC83_GL002424"/>
<proteinExistence type="inferred from homology"/>
<dbReference type="SUPFAM" id="SSF47729">
    <property type="entry name" value="IHF-like DNA-binding proteins"/>
    <property type="match status" value="1"/>
</dbReference>
<comment type="caution">
    <text evidence="6">The sequence shown here is derived from an EMBL/GenBank/DDBJ whole genome shotgun (WGS) entry which is preliminary data.</text>
</comment>
<accession>A0A0R1Y2H8</accession>
<evidence type="ECO:0000313" key="6">
    <source>
        <dbReference type="EMBL" id="KRM36552.1"/>
    </source>
</evidence>
<evidence type="ECO:0000256" key="4">
    <source>
        <dbReference type="ARBA" id="ARBA00023125"/>
    </source>
</evidence>
<dbReference type="GO" id="GO:0030527">
    <property type="term" value="F:structural constituent of chromatin"/>
    <property type="evidence" value="ECO:0007669"/>
    <property type="project" value="InterPro"/>
</dbReference>
<dbReference type="PROSITE" id="PS00045">
    <property type="entry name" value="HISTONE_LIKE"/>
    <property type="match status" value="1"/>
</dbReference>
<dbReference type="PRINTS" id="PR01727">
    <property type="entry name" value="DNABINDINGHU"/>
</dbReference>
<dbReference type="GO" id="GO:0010467">
    <property type="term" value="P:gene expression"/>
    <property type="evidence" value="ECO:0007669"/>
    <property type="project" value="UniProtKB-ARBA"/>
</dbReference>
<dbReference type="PATRIC" id="fig|1423734.3.peg.2458"/>
<dbReference type="CDD" id="cd13831">
    <property type="entry name" value="HU"/>
    <property type="match status" value="1"/>
</dbReference>
<dbReference type="AlphaFoldDB" id="A0A0R1Y2H8"/>
<dbReference type="InterPro" id="IPR020816">
    <property type="entry name" value="Histone-like_DNA-bd_CS"/>
</dbReference>
<dbReference type="EMBL" id="AZGA01000002">
    <property type="protein sequence ID" value="KRM36552.1"/>
    <property type="molecule type" value="Genomic_DNA"/>
</dbReference>